<feature type="domain" description="NAD-dependent epimerase/dehydratase" evidence="6">
    <location>
        <begin position="7"/>
        <end position="238"/>
    </location>
</feature>
<dbReference type="HAMAP" id="MF_00956">
    <property type="entry name" value="GDP_fucose_synth"/>
    <property type="match status" value="1"/>
</dbReference>
<dbReference type="GO" id="GO:0050577">
    <property type="term" value="F:GDP-L-fucose synthase activity"/>
    <property type="evidence" value="ECO:0007669"/>
    <property type="project" value="UniProtKB-UniRule"/>
</dbReference>
<dbReference type="InterPro" id="IPR028614">
    <property type="entry name" value="GDP_fucose/colitose_synth"/>
</dbReference>
<feature type="site" description="Important for catalytic activity" evidence="5">
    <location>
        <position position="110"/>
    </location>
</feature>
<sequence length="321" mass="35112">MELRARIYVAGKDTLIGSALVRVLRRYGYTNLVGVTDGEPDLTDGAAVDAFFARTQPEYVFMVGGPSGGIQANLRFPATFIRDNLLAETHVIHSAYRHRITKLLYLASSCVYPRDCSQPMRVESLMTGRPESTNEAYAMAKLAGIGLCQAYAQQHGTLFLSGIPADAFGPGDDFSREDSHVVPALVGRMHEAKITGTPAVDIWGTGRPRREFVYADDVADACLFVMLRYEGPEPINLGGGVPMSIGEVAEVIKDVVEYPGALRFDTSRPDGMPVKVLDSSPLLKLGWRPKTPLREALQTTYAWYLRERLSRASPTGVPLSS</sequence>
<feature type="site" description="Important for catalytic activity" evidence="5">
    <location>
        <position position="108"/>
    </location>
</feature>
<proteinExistence type="inferred from homology"/>
<keyword evidence="4 5" id="KW-0413">Isomerase</keyword>
<feature type="active site" description="Proton donor/acceptor" evidence="5">
    <location>
        <position position="137"/>
    </location>
</feature>
<dbReference type="UniPathway" id="UPA00128">
    <property type="reaction ID" value="UER00191"/>
</dbReference>
<protein>
    <recommendedName>
        <fullName evidence="5">GDP-L-fucose synthase</fullName>
        <ecNumber evidence="5">1.1.1.271</ecNumber>
    </recommendedName>
    <alternativeName>
        <fullName evidence="5">GDP-4-keto-6-deoxy-D-mannose-3,5-epimerase-4-reductase</fullName>
    </alternativeName>
</protein>
<dbReference type="Proteomes" id="UP000315217">
    <property type="component" value="Unassembled WGS sequence"/>
</dbReference>
<dbReference type="GO" id="GO:0042351">
    <property type="term" value="P:'de novo' GDP-L-fucose biosynthetic process"/>
    <property type="evidence" value="ECO:0007669"/>
    <property type="project" value="UniProtKB-UniRule"/>
</dbReference>
<dbReference type="EC" id="1.1.1.271" evidence="5"/>
<organism evidence="7 8">
    <name type="scientific">Candidatus Segetimicrobium genomatis</name>
    <dbReference type="NCBI Taxonomy" id="2569760"/>
    <lineage>
        <taxon>Bacteria</taxon>
        <taxon>Bacillati</taxon>
        <taxon>Candidatus Sysuimicrobiota</taxon>
        <taxon>Candidatus Sysuimicrobiia</taxon>
        <taxon>Candidatus Sysuimicrobiales</taxon>
        <taxon>Candidatus Segetimicrobiaceae</taxon>
        <taxon>Candidatus Segetimicrobium</taxon>
    </lineage>
</organism>
<evidence type="ECO:0000256" key="5">
    <source>
        <dbReference type="HAMAP-Rule" id="MF_00956"/>
    </source>
</evidence>
<dbReference type="GO" id="GO:0070401">
    <property type="term" value="F:NADP+ binding"/>
    <property type="evidence" value="ECO:0007669"/>
    <property type="project" value="UniProtKB-UniRule"/>
</dbReference>
<comment type="caution">
    <text evidence="7">The sequence shown here is derived from an EMBL/GenBank/DDBJ whole genome shotgun (WGS) entry which is preliminary data.</text>
</comment>
<evidence type="ECO:0000256" key="2">
    <source>
        <dbReference type="ARBA" id="ARBA00022857"/>
    </source>
</evidence>
<comment type="catalytic activity">
    <reaction evidence="5">
        <text>GDP-beta-L-fucose + NADP(+) = GDP-4-dehydro-alpha-D-rhamnose + NADPH + H(+)</text>
        <dbReference type="Rhea" id="RHEA:18885"/>
        <dbReference type="ChEBI" id="CHEBI:15378"/>
        <dbReference type="ChEBI" id="CHEBI:57273"/>
        <dbReference type="ChEBI" id="CHEBI:57783"/>
        <dbReference type="ChEBI" id="CHEBI:57964"/>
        <dbReference type="ChEBI" id="CHEBI:58349"/>
        <dbReference type="EC" id="1.1.1.271"/>
    </reaction>
</comment>
<feature type="binding site" evidence="5">
    <location>
        <position position="188"/>
    </location>
    <ligand>
        <name>substrate</name>
    </ligand>
</feature>
<dbReference type="Pfam" id="PF01370">
    <property type="entry name" value="Epimerase"/>
    <property type="match status" value="1"/>
</dbReference>
<gene>
    <name evidence="5" type="primary">fcl</name>
    <name evidence="7" type="ORF">E6G98_12215</name>
</gene>
<dbReference type="GO" id="GO:0016853">
    <property type="term" value="F:isomerase activity"/>
    <property type="evidence" value="ECO:0007669"/>
    <property type="project" value="UniProtKB-KW"/>
</dbReference>
<dbReference type="Gene3D" id="3.40.50.720">
    <property type="entry name" value="NAD(P)-binding Rossmann-like Domain"/>
    <property type="match status" value="1"/>
</dbReference>
<dbReference type="Gene3D" id="3.90.25.10">
    <property type="entry name" value="UDP-galactose 4-epimerase, domain 1"/>
    <property type="match status" value="1"/>
</dbReference>
<reference evidence="7 8" key="1">
    <citation type="journal article" date="2019" name="Nat. Microbiol.">
        <title>Mediterranean grassland soil C-N compound turnover is dependent on rainfall and depth, and is mediated by genomically divergent microorganisms.</title>
        <authorList>
            <person name="Diamond S."/>
            <person name="Andeer P.F."/>
            <person name="Li Z."/>
            <person name="Crits-Christoph A."/>
            <person name="Burstein D."/>
            <person name="Anantharaman K."/>
            <person name="Lane K.R."/>
            <person name="Thomas B.C."/>
            <person name="Pan C."/>
            <person name="Northen T.R."/>
            <person name="Banfield J.F."/>
        </authorList>
    </citation>
    <scope>NUCLEOTIDE SEQUENCE [LARGE SCALE GENOMIC DNA]</scope>
    <source>
        <strain evidence="7">NP_1</strain>
    </source>
</reference>
<keyword evidence="3 5" id="KW-0560">Oxidoreductase</keyword>
<comment type="function">
    <text evidence="5">Catalyzes the two-step NADP-dependent conversion of GDP-4-dehydro-6-deoxy-D-mannose to GDP-fucose, involving an epimerase and a reductase reaction.</text>
</comment>
<evidence type="ECO:0000256" key="4">
    <source>
        <dbReference type="ARBA" id="ARBA00023235"/>
    </source>
</evidence>
<comment type="pathway">
    <text evidence="5">Nucleotide-sugar biosynthesis; GDP-L-fucose biosynthesis via de novo pathway; GDP-L-fucose from GDP-alpha-D-mannose: step 2/2.</text>
</comment>
<dbReference type="InterPro" id="IPR036291">
    <property type="entry name" value="NAD(P)-bd_dom_sf"/>
</dbReference>
<evidence type="ECO:0000313" key="8">
    <source>
        <dbReference type="Proteomes" id="UP000315217"/>
    </source>
</evidence>
<feature type="binding site" evidence="5">
    <location>
        <position position="141"/>
    </location>
    <ligand>
        <name>NADP(+)</name>
        <dbReference type="ChEBI" id="CHEBI:58349"/>
    </ligand>
</feature>
<evidence type="ECO:0000256" key="1">
    <source>
        <dbReference type="ARBA" id="ARBA00005959"/>
    </source>
</evidence>
<dbReference type="EMBL" id="VBAI01000196">
    <property type="protein sequence ID" value="TMJ08414.1"/>
    <property type="molecule type" value="Genomic_DNA"/>
</dbReference>
<keyword evidence="5" id="KW-0511">Multifunctional enzyme</keyword>
<feature type="binding site" evidence="5">
    <location>
        <position position="180"/>
    </location>
    <ligand>
        <name>NADP(+)</name>
        <dbReference type="ChEBI" id="CHEBI:58349"/>
    </ligand>
</feature>
<evidence type="ECO:0000313" key="7">
    <source>
        <dbReference type="EMBL" id="TMJ08414.1"/>
    </source>
</evidence>
<keyword evidence="2 5" id="KW-0521">NADP</keyword>
<dbReference type="SUPFAM" id="SSF51735">
    <property type="entry name" value="NAD(P)-binding Rossmann-fold domains"/>
    <property type="match status" value="1"/>
</dbReference>
<dbReference type="AlphaFoldDB" id="A0A537LK76"/>
<comment type="similarity">
    <text evidence="1 5">Belongs to the NAD(P)-dependent epimerase/dehydratase family. Fucose synthase subfamily.</text>
</comment>
<comment type="caution">
    <text evidence="5">Lacks conserved residue(s) required for the propagation of feature annotation.</text>
</comment>
<evidence type="ECO:0000259" key="6">
    <source>
        <dbReference type="Pfam" id="PF01370"/>
    </source>
</evidence>
<dbReference type="InterPro" id="IPR001509">
    <property type="entry name" value="Epimerase_deHydtase"/>
</dbReference>
<dbReference type="CDD" id="cd05239">
    <property type="entry name" value="GDP_FS_SDR_e"/>
    <property type="match status" value="1"/>
</dbReference>
<feature type="binding site" evidence="5">
    <location>
        <position position="203"/>
    </location>
    <ligand>
        <name>substrate</name>
    </ligand>
</feature>
<name>A0A537LK76_9BACT</name>
<feature type="binding site" evidence="5">
    <location>
        <position position="210"/>
    </location>
    <ligand>
        <name>substrate</name>
    </ligand>
</feature>
<feature type="binding site" evidence="5">
    <location>
        <begin position="106"/>
        <end position="109"/>
    </location>
    <ligand>
        <name>NADP(+)</name>
        <dbReference type="ChEBI" id="CHEBI:58349"/>
    </ligand>
</feature>
<dbReference type="PANTHER" id="PTHR43238">
    <property type="entry name" value="GDP-L-FUCOSE SYNTHASE"/>
    <property type="match status" value="1"/>
</dbReference>
<accession>A0A537LK76</accession>
<feature type="binding site" evidence="5">
    <location>
        <position position="270"/>
    </location>
    <ligand>
        <name>substrate</name>
    </ligand>
</feature>
<evidence type="ECO:0000256" key="3">
    <source>
        <dbReference type="ARBA" id="ARBA00023002"/>
    </source>
</evidence>
<dbReference type="PANTHER" id="PTHR43238:SF1">
    <property type="entry name" value="GDP-L-FUCOSE SYNTHASE"/>
    <property type="match status" value="1"/>
</dbReference>